<sequence>MNEAAADRNFKLAEQLYYAADYTSLSFEQYERLFYDPSGEWVNDTYGDVGYTKKAFVLRKATPQEQEKKIALIKARYAPKTGTPIANNLVAINDKLVNQPAPDFTVTTLDGKEVTLSSLKGKVVVLNYWFTQCRACVEEMPQLNAMVSKYKGNKDVVFLALDVVPQTTVEDIQKFQKRVTFDYQIALGGKDAAAAYEAKTFPANYLIDKDGVIRMGWVGANPYSVMDMDKMIPTLLNAKAK</sequence>
<dbReference type="InterPro" id="IPR036249">
    <property type="entry name" value="Thioredoxin-like_sf"/>
</dbReference>
<name>A0A2S5A3B6_9SPHI</name>
<dbReference type="PANTHER" id="PTHR42852">
    <property type="entry name" value="THIOL:DISULFIDE INTERCHANGE PROTEIN DSBE"/>
    <property type="match status" value="1"/>
</dbReference>
<dbReference type="InterPro" id="IPR013766">
    <property type="entry name" value="Thioredoxin_domain"/>
</dbReference>
<dbReference type="Gene3D" id="3.40.30.10">
    <property type="entry name" value="Glutaredoxin"/>
    <property type="match status" value="1"/>
</dbReference>
<dbReference type="EMBL" id="PQVF01000006">
    <property type="protein sequence ID" value="POY36807.1"/>
    <property type="molecule type" value="Genomic_DNA"/>
</dbReference>
<dbReference type="PANTHER" id="PTHR42852:SF13">
    <property type="entry name" value="PROTEIN DIPZ"/>
    <property type="match status" value="1"/>
</dbReference>
<evidence type="ECO:0000313" key="3">
    <source>
        <dbReference type="Proteomes" id="UP000236893"/>
    </source>
</evidence>
<dbReference type="InterPro" id="IPR000866">
    <property type="entry name" value="AhpC/TSA"/>
</dbReference>
<reference evidence="2 3" key="1">
    <citation type="submission" date="2018-01" db="EMBL/GenBank/DDBJ databases">
        <authorList>
            <person name="Gaut B.S."/>
            <person name="Morton B.R."/>
            <person name="Clegg M.T."/>
            <person name="Duvall M.R."/>
        </authorList>
    </citation>
    <scope>NUCLEOTIDE SEQUENCE [LARGE SCALE GENOMIC DNA]</scope>
    <source>
        <strain evidence="2 3">HR-AV</strain>
    </source>
</reference>
<protein>
    <recommendedName>
        <fullName evidence="1">Thioredoxin domain-containing protein</fullName>
    </recommendedName>
</protein>
<gene>
    <name evidence="2" type="ORF">C3K47_10450</name>
</gene>
<feature type="domain" description="Thioredoxin" evidence="1">
    <location>
        <begin position="95"/>
        <end position="241"/>
    </location>
</feature>
<comment type="caution">
    <text evidence="2">The sequence shown here is derived from an EMBL/GenBank/DDBJ whole genome shotgun (WGS) entry which is preliminary data.</text>
</comment>
<proteinExistence type="predicted"/>
<keyword evidence="3" id="KW-1185">Reference proteome</keyword>
<dbReference type="GO" id="GO:0016209">
    <property type="term" value="F:antioxidant activity"/>
    <property type="evidence" value="ECO:0007669"/>
    <property type="project" value="InterPro"/>
</dbReference>
<dbReference type="Pfam" id="PF00578">
    <property type="entry name" value="AhpC-TSA"/>
    <property type="match status" value="1"/>
</dbReference>
<dbReference type="CDD" id="cd02966">
    <property type="entry name" value="TlpA_like_family"/>
    <property type="match status" value="1"/>
</dbReference>
<dbReference type="SUPFAM" id="SSF52833">
    <property type="entry name" value="Thioredoxin-like"/>
    <property type="match status" value="1"/>
</dbReference>
<dbReference type="Proteomes" id="UP000236893">
    <property type="component" value="Unassembled WGS sequence"/>
</dbReference>
<accession>A0A2S5A3B6</accession>
<evidence type="ECO:0000259" key="1">
    <source>
        <dbReference type="PROSITE" id="PS51352"/>
    </source>
</evidence>
<dbReference type="AlphaFoldDB" id="A0A2S5A3B6"/>
<dbReference type="GO" id="GO:0016491">
    <property type="term" value="F:oxidoreductase activity"/>
    <property type="evidence" value="ECO:0007669"/>
    <property type="project" value="InterPro"/>
</dbReference>
<dbReference type="PROSITE" id="PS51352">
    <property type="entry name" value="THIOREDOXIN_2"/>
    <property type="match status" value="1"/>
</dbReference>
<organism evidence="2 3">
    <name type="scientific">Solitalea longa</name>
    <dbReference type="NCBI Taxonomy" id="2079460"/>
    <lineage>
        <taxon>Bacteria</taxon>
        <taxon>Pseudomonadati</taxon>
        <taxon>Bacteroidota</taxon>
        <taxon>Sphingobacteriia</taxon>
        <taxon>Sphingobacteriales</taxon>
        <taxon>Sphingobacteriaceae</taxon>
        <taxon>Solitalea</taxon>
    </lineage>
</organism>
<dbReference type="InterPro" id="IPR050553">
    <property type="entry name" value="Thioredoxin_ResA/DsbE_sf"/>
</dbReference>
<evidence type="ECO:0000313" key="2">
    <source>
        <dbReference type="EMBL" id="POY36807.1"/>
    </source>
</evidence>